<dbReference type="EMBL" id="VMBG01000002">
    <property type="protein sequence ID" value="TSJ76946.1"/>
    <property type="molecule type" value="Genomic_DNA"/>
</dbReference>
<evidence type="ECO:0000313" key="4">
    <source>
        <dbReference type="Proteomes" id="UP000315648"/>
    </source>
</evidence>
<name>A0A556QJX6_9BACT</name>
<reference evidence="3 4" key="1">
    <citation type="submission" date="2019-07" db="EMBL/GenBank/DDBJ databases">
        <title>Description of 53C-WASEF.</title>
        <authorList>
            <person name="Pitt A."/>
            <person name="Hahn M.W."/>
        </authorList>
    </citation>
    <scope>NUCLEOTIDE SEQUENCE [LARGE SCALE GENOMIC DNA]</scope>
    <source>
        <strain evidence="3 4">53C-WASEF</strain>
    </source>
</reference>
<proteinExistence type="predicted"/>
<evidence type="ECO:0000259" key="2">
    <source>
        <dbReference type="PROSITE" id="PS50234"/>
    </source>
</evidence>
<dbReference type="OrthoDB" id="194413at2"/>
<evidence type="ECO:0000313" key="3">
    <source>
        <dbReference type="EMBL" id="TSJ76946.1"/>
    </source>
</evidence>
<comment type="caution">
    <text evidence="3">The sequence shown here is derived from an EMBL/GenBank/DDBJ whole genome shotgun (WGS) entry which is preliminary data.</text>
</comment>
<dbReference type="RefSeq" id="WP_144230767.1">
    <property type="nucleotide sequence ID" value="NZ_CBCRVV010000006.1"/>
</dbReference>
<dbReference type="InterPro" id="IPR002035">
    <property type="entry name" value="VWF_A"/>
</dbReference>
<feature type="transmembrane region" description="Helical" evidence="1">
    <location>
        <begin position="20"/>
        <end position="41"/>
    </location>
</feature>
<keyword evidence="1" id="KW-0472">Membrane</keyword>
<keyword evidence="4" id="KW-1185">Reference proteome</keyword>
<feature type="domain" description="VWFA" evidence="2">
    <location>
        <begin position="161"/>
        <end position="393"/>
    </location>
</feature>
<sequence>MSEETPKKHPNLYKRVTASVPLLVTVIVHVVLIAIAGYFVVSEQIIGKKKIMEAASATESVAQKQVEHRLQVARKGGGSASSSPVSASRIFSTADNALQMPAMPDLPSVGASSLSGMGFGAGMGAVGTGTGYNTGLGGGNGLGSGFMSMSFLGTTSQRASKIVFVVDVGTGLMDIRKGGFEAFQIIRDEMAKLISRLPPSAEFGVVLFETGTSGTDGAVTSFERTLLPATVANKERLFEWIKPINADSARVGIQSVPNRVTWRPKPITNAGLDETLYVPLWTRALRASLELQPDTVYLITGSAGAQRRKVSESELAKRKRENDDYIADLKREGLDMAAVGAARGAAMNKARAEFDAINAKLKAQGKSPFIIQDIKRVFDGDFQAALKRIGESIKLDTKGWTTKSGKVLWWTGYSEWENAEYSDVIMYISQMQRALLKDRAALNIFLFVGPNEEPKVSMENLGKTSSRNGGKFELITTKRLQELSKRDEQKK</sequence>
<evidence type="ECO:0000256" key="1">
    <source>
        <dbReference type="SAM" id="Phobius"/>
    </source>
</evidence>
<dbReference type="AlphaFoldDB" id="A0A556QJX6"/>
<organism evidence="3 4">
    <name type="scientific">Rariglobus hedericola</name>
    <dbReference type="NCBI Taxonomy" id="2597822"/>
    <lineage>
        <taxon>Bacteria</taxon>
        <taxon>Pseudomonadati</taxon>
        <taxon>Verrucomicrobiota</taxon>
        <taxon>Opitutia</taxon>
        <taxon>Opitutales</taxon>
        <taxon>Opitutaceae</taxon>
        <taxon>Rariglobus</taxon>
    </lineage>
</organism>
<dbReference type="PROSITE" id="PS50234">
    <property type="entry name" value="VWFA"/>
    <property type="match status" value="1"/>
</dbReference>
<dbReference type="Proteomes" id="UP000315648">
    <property type="component" value="Unassembled WGS sequence"/>
</dbReference>
<accession>A0A556QJX6</accession>
<keyword evidence="1" id="KW-1133">Transmembrane helix</keyword>
<protein>
    <recommendedName>
        <fullName evidence="2">VWFA domain-containing protein</fullName>
    </recommendedName>
</protein>
<keyword evidence="1" id="KW-0812">Transmembrane</keyword>
<gene>
    <name evidence="3" type="ORF">FPL22_12585</name>
</gene>